<evidence type="ECO:0000256" key="5">
    <source>
        <dbReference type="SAM" id="MobiDB-lite"/>
    </source>
</evidence>
<dbReference type="OrthoDB" id="5986190at2759"/>
<evidence type="ECO:0000313" key="8">
    <source>
        <dbReference type="Proteomes" id="UP001147760"/>
    </source>
</evidence>
<evidence type="ECO:0000256" key="2">
    <source>
        <dbReference type="ARBA" id="ARBA00022963"/>
    </source>
</evidence>
<feature type="domain" description="PNPLA" evidence="6">
    <location>
        <begin position="17"/>
        <end position="233"/>
    </location>
</feature>
<keyword evidence="8" id="KW-1185">Reference proteome</keyword>
<dbReference type="GO" id="GO:0016042">
    <property type="term" value="P:lipid catabolic process"/>
    <property type="evidence" value="ECO:0007669"/>
    <property type="project" value="UniProtKB-UniRule"/>
</dbReference>
<dbReference type="AlphaFoldDB" id="A0A9W9WN85"/>
<feature type="region of interest" description="Disordered" evidence="5">
    <location>
        <begin position="349"/>
        <end position="368"/>
    </location>
</feature>
<dbReference type="EMBL" id="JAPWDO010000005">
    <property type="protein sequence ID" value="KAJ5470253.1"/>
    <property type="molecule type" value="Genomic_DNA"/>
</dbReference>
<sequence length="436" mass="48332">MESATTMTGSYEPLRILSLDGGGIRGISSLLILERIMEKIRDAERLDHVPRPCDHFDLIGGTSTGGIIAIMLGRLGMTVDECIRAYRQVAQQAFSPKRTSIFPASPTGAFSAKALENAIKQIVREYCTDIHCTNRRELGHATINTCSHSDMPFRDHACKKTVVLAITKDNVDAPPTLFKTYDSSAAFNNSTLWQVARATSAATTFFKSIKVGRDDIEFIDAGFGYNNPCSILIQEAQREFPGRGKMRILSIGTGLGDVVTIKDKRISIITALKRMATSSKKVAADVDHHYGGDGKYFRFNVDQGLQDITLSDWEKASNISAHTQNYLADNERLINNFIDMFTQSSLSASRNGSERTYNDSLQSEEIRSDASHQIANGNNQRGTSYSTHLPTSKVNRFSPETLPLRSYLDDEPLSGRSKGHWENQCFYEEGDEGCLK</sequence>
<feature type="active site" description="Nucleophile" evidence="4">
    <location>
        <position position="63"/>
    </location>
</feature>
<dbReference type="InterPro" id="IPR002641">
    <property type="entry name" value="PNPLA_dom"/>
</dbReference>
<evidence type="ECO:0000256" key="4">
    <source>
        <dbReference type="PROSITE-ProRule" id="PRU01161"/>
    </source>
</evidence>
<feature type="non-terminal residue" evidence="7">
    <location>
        <position position="1"/>
    </location>
</feature>
<comment type="caution">
    <text evidence="7">The sequence shown here is derived from an EMBL/GenBank/DDBJ whole genome shotgun (WGS) entry which is preliminary data.</text>
</comment>
<feature type="short sequence motif" description="GXSXG" evidence="4">
    <location>
        <begin position="61"/>
        <end position="65"/>
    </location>
</feature>
<reference evidence="7" key="2">
    <citation type="journal article" date="2023" name="IMA Fungus">
        <title>Comparative genomic study of the Penicillium genus elucidates a diverse pangenome and 15 lateral gene transfer events.</title>
        <authorList>
            <person name="Petersen C."/>
            <person name="Sorensen T."/>
            <person name="Nielsen M.R."/>
            <person name="Sondergaard T.E."/>
            <person name="Sorensen J.L."/>
            <person name="Fitzpatrick D.A."/>
            <person name="Frisvad J.C."/>
            <person name="Nielsen K.L."/>
        </authorList>
    </citation>
    <scope>NUCLEOTIDE SEQUENCE</scope>
    <source>
        <strain evidence="7">IBT 17660</strain>
    </source>
</reference>
<dbReference type="PANTHER" id="PTHR24185">
    <property type="entry name" value="CALCIUM-INDEPENDENT PHOSPHOLIPASE A2-GAMMA"/>
    <property type="match status" value="1"/>
</dbReference>
<dbReference type="GO" id="GO:0046486">
    <property type="term" value="P:glycerolipid metabolic process"/>
    <property type="evidence" value="ECO:0007669"/>
    <property type="project" value="UniProtKB-ARBA"/>
</dbReference>
<evidence type="ECO:0000313" key="7">
    <source>
        <dbReference type="EMBL" id="KAJ5470253.1"/>
    </source>
</evidence>
<dbReference type="CDD" id="cd07216">
    <property type="entry name" value="Pat17_PNPLA8_PNPLA9_like3"/>
    <property type="match status" value="1"/>
</dbReference>
<keyword evidence="3 4" id="KW-0443">Lipid metabolism</keyword>
<dbReference type="GO" id="GO:0016020">
    <property type="term" value="C:membrane"/>
    <property type="evidence" value="ECO:0007669"/>
    <property type="project" value="TreeGrafter"/>
</dbReference>
<keyword evidence="1 4" id="KW-0378">Hydrolase</keyword>
<keyword evidence="2 4" id="KW-0442">Lipid degradation</keyword>
<protein>
    <recommendedName>
        <fullName evidence="6">PNPLA domain-containing protein</fullName>
    </recommendedName>
</protein>
<comment type="caution">
    <text evidence="4">Lacks conserved residue(s) required for the propagation of feature annotation.</text>
</comment>
<evidence type="ECO:0000256" key="1">
    <source>
        <dbReference type="ARBA" id="ARBA00022801"/>
    </source>
</evidence>
<dbReference type="GO" id="GO:0019369">
    <property type="term" value="P:arachidonate metabolic process"/>
    <property type="evidence" value="ECO:0007669"/>
    <property type="project" value="TreeGrafter"/>
</dbReference>
<evidence type="ECO:0000259" key="6">
    <source>
        <dbReference type="PROSITE" id="PS51635"/>
    </source>
</evidence>
<accession>A0A9W9WN85</accession>
<name>A0A9W9WN85_9EURO</name>
<proteinExistence type="predicted"/>
<dbReference type="SUPFAM" id="SSF52151">
    <property type="entry name" value="FabD/lysophospholipase-like"/>
    <property type="match status" value="1"/>
</dbReference>
<feature type="region of interest" description="Disordered" evidence="5">
    <location>
        <begin position="374"/>
        <end position="396"/>
    </location>
</feature>
<feature type="compositionally biased region" description="Polar residues" evidence="5">
    <location>
        <begin position="374"/>
        <end position="395"/>
    </location>
</feature>
<dbReference type="PROSITE" id="PS51635">
    <property type="entry name" value="PNPLA"/>
    <property type="match status" value="1"/>
</dbReference>
<organism evidence="7 8">
    <name type="scientific">Penicillium desertorum</name>
    <dbReference type="NCBI Taxonomy" id="1303715"/>
    <lineage>
        <taxon>Eukaryota</taxon>
        <taxon>Fungi</taxon>
        <taxon>Dikarya</taxon>
        <taxon>Ascomycota</taxon>
        <taxon>Pezizomycotina</taxon>
        <taxon>Eurotiomycetes</taxon>
        <taxon>Eurotiomycetidae</taxon>
        <taxon>Eurotiales</taxon>
        <taxon>Aspergillaceae</taxon>
        <taxon>Penicillium</taxon>
    </lineage>
</organism>
<gene>
    <name evidence="7" type="ORF">N7530_007610</name>
</gene>
<dbReference type="Proteomes" id="UP001147760">
    <property type="component" value="Unassembled WGS sequence"/>
</dbReference>
<feature type="short sequence motif" description="GXGXXG" evidence="4">
    <location>
        <begin position="21"/>
        <end position="26"/>
    </location>
</feature>
<dbReference type="InterPro" id="IPR016035">
    <property type="entry name" value="Acyl_Trfase/lysoPLipase"/>
</dbReference>
<dbReference type="Pfam" id="PF01734">
    <property type="entry name" value="Patatin"/>
    <property type="match status" value="1"/>
</dbReference>
<dbReference type="PANTHER" id="PTHR24185:SF1">
    <property type="entry name" value="CALCIUM-INDEPENDENT PHOSPHOLIPASE A2-GAMMA"/>
    <property type="match status" value="1"/>
</dbReference>
<dbReference type="GO" id="GO:0047499">
    <property type="term" value="F:calcium-independent phospholipase A2 activity"/>
    <property type="evidence" value="ECO:0007669"/>
    <property type="project" value="TreeGrafter"/>
</dbReference>
<dbReference type="Gene3D" id="3.40.1090.10">
    <property type="entry name" value="Cytosolic phospholipase A2 catalytic domain"/>
    <property type="match status" value="1"/>
</dbReference>
<evidence type="ECO:0000256" key="3">
    <source>
        <dbReference type="ARBA" id="ARBA00023098"/>
    </source>
</evidence>
<reference evidence="7" key="1">
    <citation type="submission" date="2022-12" db="EMBL/GenBank/DDBJ databases">
        <authorList>
            <person name="Petersen C."/>
        </authorList>
    </citation>
    <scope>NUCLEOTIDE SEQUENCE</scope>
    <source>
        <strain evidence="7">IBT 17660</strain>
    </source>
</reference>
<feature type="active site" description="Proton acceptor" evidence="4">
    <location>
        <position position="220"/>
    </location>
</feature>